<accession>A0A4Y2GYV0</accession>
<sequence length="228" mass="24903">MKELARLGAHELGGGSPPPVIVRSSYGRGWAVRLCWPLGPDLSTRRYRTTVIQRKPVCFGRSGAVFTVMLQYLRAKFKTENTYDTGHPPPVFSSEAMGRNGSGQWTKLLPSVPTAEGTDPTSSGRPTQNIETRGTLCRNNHVPAVITLCTSPTLTGPLPHTTPLGQGNTPTLPGCQITSSQTPLGQKENNKPRGCTPSPTPLGQRQKIQKGIKRYTCRSLFHIIRKYI</sequence>
<dbReference type="Proteomes" id="UP000499080">
    <property type="component" value="Unassembled WGS sequence"/>
</dbReference>
<feature type="region of interest" description="Disordered" evidence="1">
    <location>
        <begin position="111"/>
        <end position="131"/>
    </location>
</feature>
<evidence type="ECO:0000313" key="3">
    <source>
        <dbReference type="Proteomes" id="UP000499080"/>
    </source>
</evidence>
<feature type="region of interest" description="Disordered" evidence="1">
    <location>
        <begin position="176"/>
        <end position="209"/>
    </location>
</feature>
<dbReference type="EMBL" id="BGPR01001630">
    <property type="protein sequence ID" value="GBM58337.1"/>
    <property type="molecule type" value="Genomic_DNA"/>
</dbReference>
<comment type="caution">
    <text evidence="2">The sequence shown here is derived from an EMBL/GenBank/DDBJ whole genome shotgun (WGS) entry which is preliminary data.</text>
</comment>
<protein>
    <submittedName>
        <fullName evidence="2">Uncharacterized protein</fullName>
    </submittedName>
</protein>
<dbReference type="AlphaFoldDB" id="A0A4Y2GYV0"/>
<evidence type="ECO:0000256" key="1">
    <source>
        <dbReference type="SAM" id="MobiDB-lite"/>
    </source>
</evidence>
<evidence type="ECO:0000313" key="2">
    <source>
        <dbReference type="EMBL" id="GBM58337.1"/>
    </source>
</evidence>
<feature type="compositionally biased region" description="Polar residues" evidence="1">
    <location>
        <begin position="119"/>
        <end position="131"/>
    </location>
</feature>
<gene>
    <name evidence="2" type="ORF">AVEN_228637_1</name>
</gene>
<keyword evidence="3" id="KW-1185">Reference proteome</keyword>
<name>A0A4Y2GYV0_ARAVE</name>
<proteinExistence type="predicted"/>
<reference evidence="2 3" key="1">
    <citation type="journal article" date="2019" name="Sci. Rep.">
        <title>Orb-weaving spider Araneus ventricosus genome elucidates the spidroin gene catalogue.</title>
        <authorList>
            <person name="Kono N."/>
            <person name="Nakamura H."/>
            <person name="Ohtoshi R."/>
            <person name="Moran D.A.P."/>
            <person name="Shinohara A."/>
            <person name="Yoshida Y."/>
            <person name="Fujiwara M."/>
            <person name="Mori M."/>
            <person name="Tomita M."/>
            <person name="Arakawa K."/>
        </authorList>
    </citation>
    <scope>NUCLEOTIDE SEQUENCE [LARGE SCALE GENOMIC DNA]</scope>
</reference>
<organism evidence="2 3">
    <name type="scientific">Araneus ventricosus</name>
    <name type="common">Orbweaver spider</name>
    <name type="synonym">Epeira ventricosa</name>
    <dbReference type="NCBI Taxonomy" id="182803"/>
    <lineage>
        <taxon>Eukaryota</taxon>
        <taxon>Metazoa</taxon>
        <taxon>Ecdysozoa</taxon>
        <taxon>Arthropoda</taxon>
        <taxon>Chelicerata</taxon>
        <taxon>Arachnida</taxon>
        <taxon>Araneae</taxon>
        <taxon>Araneomorphae</taxon>
        <taxon>Entelegynae</taxon>
        <taxon>Araneoidea</taxon>
        <taxon>Araneidae</taxon>
        <taxon>Araneus</taxon>
    </lineage>
</organism>